<name>L1NJM7_9BACT</name>
<evidence type="ECO:0000259" key="5">
    <source>
        <dbReference type="SMART" id="SM01217"/>
    </source>
</evidence>
<evidence type="ECO:0000256" key="4">
    <source>
        <dbReference type="SAM" id="SignalP"/>
    </source>
</evidence>
<dbReference type="EMBL" id="AMEP01000030">
    <property type="protein sequence ID" value="EKY03583.1"/>
    <property type="molecule type" value="Genomic_DNA"/>
</dbReference>
<dbReference type="SMART" id="SM01217">
    <property type="entry name" value="Fn3_like"/>
    <property type="match status" value="1"/>
</dbReference>
<dbReference type="InterPro" id="IPR017853">
    <property type="entry name" value="GH"/>
</dbReference>
<accession>L1NJM7</accession>
<dbReference type="GO" id="GO:0031222">
    <property type="term" value="P:arabinan catabolic process"/>
    <property type="evidence" value="ECO:0007669"/>
    <property type="project" value="TreeGrafter"/>
</dbReference>
<keyword evidence="7" id="KW-1185">Reference proteome</keyword>
<dbReference type="PANTHER" id="PTHR42721">
    <property type="entry name" value="SUGAR HYDROLASE-RELATED"/>
    <property type="match status" value="1"/>
</dbReference>
<dbReference type="InterPro" id="IPR013783">
    <property type="entry name" value="Ig-like_fold"/>
</dbReference>
<feature type="signal peptide" evidence="4">
    <location>
        <begin position="1"/>
        <end position="23"/>
    </location>
</feature>
<evidence type="ECO:0000313" key="7">
    <source>
        <dbReference type="Proteomes" id="UP000010433"/>
    </source>
</evidence>
<dbReference type="Pfam" id="PF01915">
    <property type="entry name" value="Glyco_hydro_3_C"/>
    <property type="match status" value="1"/>
</dbReference>
<evidence type="ECO:0000256" key="3">
    <source>
        <dbReference type="ARBA" id="ARBA00022801"/>
    </source>
</evidence>
<dbReference type="Pfam" id="PF00933">
    <property type="entry name" value="Glyco_hydro_3"/>
    <property type="match status" value="1"/>
</dbReference>
<dbReference type="InterPro" id="IPR001764">
    <property type="entry name" value="Glyco_hydro_3_N"/>
</dbReference>
<dbReference type="Gene3D" id="3.20.20.300">
    <property type="entry name" value="Glycoside hydrolase, family 3, N-terminal domain"/>
    <property type="match status" value="1"/>
</dbReference>
<gene>
    <name evidence="6" type="ORF">HMPREF9151_00302</name>
</gene>
<evidence type="ECO:0000313" key="6">
    <source>
        <dbReference type="EMBL" id="EKY03583.1"/>
    </source>
</evidence>
<comment type="caution">
    <text evidence="6">The sequence shown here is derived from an EMBL/GenBank/DDBJ whole genome shotgun (WGS) entry which is preliminary data.</text>
</comment>
<dbReference type="STRING" id="1127699.HMPREF9151_00302"/>
<dbReference type="RefSeq" id="WP_009163477.1">
    <property type="nucleotide sequence ID" value="NZ_KB291029.1"/>
</dbReference>
<organism evidence="6 7">
    <name type="scientific">Hoylesella saccharolytica F0055</name>
    <dbReference type="NCBI Taxonomy" id="1127699"/>
    <lineage>
        <taxon>Bacteria</taxon>
        <taxon>Pseudomonadati</taxon>
        <taxon>Bacteroidota</taxon>
        <taxon>Bacteroidia</taxon>
        <taxon>Bacteroidales</taxon>
        <taxon>Prevotellaceae</taxon>
        <taxon>Hoylesella</taxon>
    </lineage>
</organism>
<dbReference type="InterPro" id="IPR026891">
    <property type="entry name" value="Fn3-like"/>
</dbReference>
<dbReference type="GO" id="GO:0046556">
    <property type="term" value="F:alpha-L-arabinofuranosidase activity"/>
    <property type="evidence" value="ECO:0007669"/>
    <property type="project" value="TreeGrafter"/>
</dbReference>
<dbReference type="Gene3D" id="2.60.40.10">
    <property type="entry name" value="Immunoglobulins"/>
    <property type="match status" value="1"/>
</dbReference>
<comment type="similarity">
    <text evidence="1">Belongs to the glycosyl hydrolase 3 family.</text>
</comment>
<dbReference type="Pfam" id="PF14310">
    <property type="entry name" value="Fn3-like"/>
    <property type="match status" value="1"/>
</dbReference>
<dbReference type="PATRIC" id="fig|1127699.3.peg.273"/>
<dbReference type="InterPro" id="IPR036962">
    <property type="entry name" value="Glyco_hydro_3_N_sf"/>
</dbReference>
<dbReference type="InterPro" id="IPR044993">
    <property type="entry name" value="BXL"/>
</dbReference>
<keyword evidence="3 6" id="KW-0378">Hydrolase</keyword>
<feature type="domain" description="Fibronectin type III-like" evidence="5">
    <location>
        <begin position="634"/>
        <end position="703"/>
    </location>
</feature>
<dbReference type="AlphaFoldDB" id="L1NJM7"/>
<dbReference type="InterPro" id="IPR002772">
    <property type="entry name" value="Glyco_hydro_3_C"/>
</dbReference>
<dbReference type="Proteomes" id="UP000010433">
    <property type="component" value="Unassembled WGS sequence"/>
</dbReference>
<keyword evidence="2 4" id="KW-0732">Signal</keyword>
<feature type="chain" id="PRO_5003955228" evidence="4">
    <location>
        <begin position="24"/>
        <end position="722"/>
    </location>
</feature>
<dbReference type="HOGENOM" id="CLU_004542_5_3_10"/>
<proteinExistence type="inferred from homology"/>
<dbReference type="Gene3D" id="3.40.50.1700">
    <property type="entry name" value="Glycoside hydrolase family 3 C-terminal domain"/>
    <property type="match status" value="1"/>
</dbReference>
<sequence>MKTIIKTTVFASLVCFSFVNAHAQSAKEKEMVQKAKSIISQLTLDEKISQLTQDAKGIDRLGIKPYYWLNEALHGVGRDGRATVFPQPINLGATFDPKIVHQIGDAIATEGRAKFIVAQRQKNYSMYAGLTFWAPNVNIFRDPRWGRGMETYGEDPFLTGTLGTAFVKGMQGDDPFYLKAAACGKHFAVHSGPERTRHTANVEPTKRDLYETYLPAFKMLVQKGKVESIMGAYQRLYGESCSGSKYLLTDILRKDWGFKGHVVSDCGAVTDMYEGHKLVKSEAEAVAFAIKAGLNLECGNSMRTMKDAIQQKLITEKDLDKALLPLMMTRLKLGILQPDAACPYNEFPESVIGSEANRKIAEQAAEESMVLLKNNGVLPIAKDIRTLFVTGPGATDAYYLMGNYFGLSNRYSTYLEGIVGKVSNGTSVNYKQGFMQVFKNLNDVNWSVSESRGAEVSILIMGNSGNTEGEEGDAIASAERGDRVNLRLPDSQMEYLREVSKDRTNKLVVVLTGGSPIDVKEITELADAVVMAWYPGQEGGVALANLLFGDANFSGRLPVTFPESADRLPAFDDYSMKGRTYKYMTDNILYPFGYGLSYSKVTYSNAAVTKMPTKTTPMTVYVDVTNNGDMPVDEVVQVYLSTPGAGNTSPIESLIGFKRVKIYPHITVTKDFQIPMELLETVQADGTSKLLKGEYQIKISGAAPCKRSDELGVSSSAVKFKL</sequence>
<reference evidence="6 7" key="1">
    <citation type="submission" date="2012-05" db="EMBL/GenBank/DDBJ databases">
        <authorList>
            <person name="Weinstock G."/>
            <person name="Sodergren E."/>
            <person name="Lobos E.A."/>
            <person name="Fulton L."/>
            <person name="Fulton R."/>
            <person name="Courtney L."/>
            <person name="Fronick C."/>
            <person name="O'Laughlin M."/>
            <person name="Godfrey J."/>
            <person name="Wilson R.M."/>
            <person name="Miner T."/>
            <person name="Farmer C."/>
            <person name="Delehaunty K."/>
            <person name="Cordes M."/>
            <person name="Minx P."/>
            <person name="Tomlinson C."/>
            <person name="Chen J."/>
            <person name="Wollam A."/>
            <person name="Pepin K.H."/>
            <person name="Bhonagiri V."/>
            <person name="Zhang X."/>
            <person name="Suruliraj S."/>
            <person name="Warren W."/>
            <person name="Mitreva M."/>
            <person name="Mardis E.R."/>
            <person name="Wilson R.K."/>
        </authorList>
    </citation>
    <scope>NUCLEOTIDE SEQUENCE [LARGE SCALE GENOMIC DNA]</scope>
    <source>
        <strain evidence="6 7">F0055</strain>
    </source>
</reference>
<dbReference type="GO" id="GO:0009044">
    <property type="term" value="F:xylan 1,4-beta-xylosidase activity"/>
    <property type="evidence" value="ECO:0007669"/>
    <property type="project" value="InterPro"/>
</dbReference>
<evidence type="ECO:0000256" key="1">
    <source>
        <dbReference type="ARBA" id="ARBA00005336"/>
    </source>
</evidence>
<evidence type="ECO:0000256" key="2">
    <source>
        <dbReference type="ARBA" id="ARBA00022729"/>
    </source>
</evidence>
<dbReference type="GO" id="GO:0045493">
    <property type="term" value="P:xylan catabolic process"/>
    <property type="evidence" value="ECO:0007669"/>
    <property type="project" value="InterPro"/>
</dbReference>
<dbReference type="SUPFAM" id="SSF51445">
    <property type="entry name" value="(Trans)glycosidases"/>
    <property type="match status" value="1"/>
</dbReference>
<dbReference type="PANTHER" id="PTHR42721:SF3">
    <property type="entry name" value="BETA-D-XYLOSIDASE 5-RELATED"/>
    <property type="match status" value="1"/>
</dbReference>
<dbReference type="SUPFAM" id="SSF52279">
    <property type="entry name" value="Beta-D-glucan exohydrolase, C-terminal domain"/>
    <property type="match status" value="1"/>
</dbReference>
<dbReference type="PRINTS" id="PR00133">
    <property type="entry name" value="GLHYDRLASE3"/>
</dbReference>
<protein>
    <submittedName>
        <fullName evidence="6">Glycosyl hydrolase family 3 protein</fullName>
    </submittedName>
</protein>
<dbReference type="InterPro" id="IPR036881">
    <property type="entry name" value="Glyco_hydro_3_C_sf"/>
</dbReference>